<sequence>MTDGTSLAATIDDAERVLRDEHEKLLSVVSRCADAVATEWDGDWATDRERVVPPFGRALDGSGALSRLPRALADAVTATGRPMPAPPVAAPPYVVVTGQGVVLRATVGDERLVIFLRTFEVERGREHTADSTGDDASGDDAAGDGHKRYRRIDGLDLEVEVR</sequence>
<dbReference type="AlphaFoldDB" id="M0IC46"/>
<feature type="domain" description="DUF7988" evidence="2">
    <location>
        <begin position="13"/>
        <end position="161"/>
    </location>
</feature>
<feature type="compositionally biased region" description="Acidic residues" evidence="1">
    <location>
        <begin position="132"/>
        <end position="142"/>
    </location>
</feature>
<dbReference type="EMBL" id="AOLN01000015">
    <property type="protein sequence ID" value="ELZ92994.1"/>
    <property type="molecule type" value="Genomic_DNA"/>
</dbReference>
<comment type="caution">
    <text evidence="3">The sequence shown here is derived from an EMBL/GenBank/DDBJ whole genome shotgun (WGS) entry which is preliminary data.</text>
</comment>
<name>M0IC46_9EURY</name>
<protein>
    <recommendedName>
        <fullName evidence="2">DUF7988 domain-containing protein</fullName>
    </recommendedName>
</protein>
<organism evidence="3 4">
    <name type="scientific">Haloferax mucosum ATCC BAA-1512</name>
    <dbReference type="NCBI Taxonomy" id="662479"/>
    <lineage>
        <taxon>Archaea</taxon>
        <taxon>Methanobacteriati</taxon>
        <taxon>Methanobacteriota</taxon>
        <taxon>Stenosarchaea group</taxon>
        <taxon>Halobacteria</taxon>
        <taxon>Halobacteriales</taxon>
        <taxon>Haloferacaceae</taxon>
        <taxon>Haloferax</taxon>
    </lineage>
</organism>
<evidence type="ECO:0000313" key="3">
    <source>
        <dbReference type="EMBL" id="ELZ92994.1"/>
    </source>
</evidence>
<dbReference type="OrthoDB" id="168840at2157"/>
<evidence type="ECO:0000259" key="2">
    <source>
        <dbReference type="Pfam" id="PF25950"/>
    </source>
</evidence>
<proteinExistence type="predicted"/>
<evidence type="ECO:0000256" key="1">
    <source>
        <dbReference type="SAM" id="MobiDB-lite"/>
    </source>
</evidence>
<evidence type="ECO:0000313" key="4">
    <source>
        <dbReference type="Proteomes" id="UP000011550"/>
    </source>
</evidence>
<accession>M0IC46</accession>
<dbReference type="PATRIC" id="fig|662479.7.peg.2403"/>
<gene>
    <name evidence="3" type="ORF">C440_11861</name>
</gene>
<keyword evidence="4" id="KW-1185">Reference proteome</keyword>
<feature type="region of interest" description="Disordered" evidence="1">
    <location>
        <begin position="125"/>
        <end position="147"/>
    </location>
</feature>
<dbReference type="RefSeq" id="WP_008320698.1">
    <property type="nucleotide sequence ID" value="NZ_AOLN01000015.1"/>
</dbReference>
<reference evidence="3 4" key="1">
    <citation type="journal article" date="2014" name="PLoS Genet.">
        <title>Phylogenetically driven sequencing of extremely halophilic archaea reveals strategies for static and dynamic osmo-response.</title>
        <authorList>
            <person name="Becker E.A."/>
            <person name="Seitzer P.M."/>
            <person name="Tritt A."/>
            <person name="Larsen D."/>
            <person name="Krusor M."/>
            <person name="Yao A.I."/>
            <person name="Wu D."/>
            <person name="Madern D."/>
            <person name="Eisen J.A."/>
            <person name="Darling A.E."/>
            <person name="Facciotti M.T."/>
        </authorList>
    </citation>
    <scope>NUCLEOTIDE SEQUENCE [LARGE SCALE GENOMIC DNA]</scope>
    <source>
        <strain evidence="3 4">ATCC BAA-1512</strain>
    </source>
</reference>
<dbReference type="Pfam" id="PF25950">
    <property type="entry name" value="DUF7988"/>
    <property type="match status" value="1"/>
</dbReference>
<dbReference type="Proteomes" id="UP000011550">
    <property type="component" value="Unassembled WGS sequence"/>
</dbReference>
<dbReference type="InterPro" id="IPR058294">
    <property type="entry name" value="DUF7988"/>
</dbReference>